<reference evidence="2 3" key="1">
    <citation type="submission" date="2019-02" db="EMBL/GenBank/DDBJ databases">
        <title>Deep-cultivation of Planctomycetes and their phenomic and genomic characterization uncovers novel biology.</title>
        <authorList>
            <person name="Wiegand S."/>
            <person name="Jogler M."/>
            <person name="Boedeker C."/>
            <person name="Pinto D."/>
            <person name="Vollmers J."/>
            <person name="Rivas-Marin E."/>
            <person name="Kohn T."/>
            <person name="Peeters S.H."/>
            <person name="Heuer A."/>
            <person name="Rast P."/>
            <person name="Oberbeckmann S."/>
            <person name="Bunk B."/>
            <person name="Jeske O."/>
            <person name="Meyerdierks A."/>
            <person name="Storesund J.E."/>
            <person name="Kallscheuer N."/>
            <person name="Luecker S."/>
            <person name="Lage O.M."/>
            <person name="Pohl T."/>
            <person name="Merkel B.J."/>
            <person name="Hornburger P."/>
            <person name="Mueller R.-W."/>
            <person name="Bruemmer F."/>
            <person name="Labrenz M."/>
            <person name="Spormann A.M."/>
            <person name="Op den Camp H."/>
            <person name="Overmann J."/>
            <person name="Amann R."/>
            <person name="Jetten M.S.M."/>
            <person name="Mascher T."/>
            <person name="Medema M.H."/>
            <person name="Devos D.P."/>
            <person name="Kaster A.-K."/>
            <person name="Ovreas L."/>
            <person name="Rohde M."/>
            <person name="Galperin M.Y."/>
            <person name="Jogler C."/>
        </authorList>
    </citation>
    <scope>NUCLEOTIDE SEQUENCE [LARGE SCALE GENOMIC DNA]</scope>
    <source>
        <strain evidence="2 3">ETA_A8</strain>
    </source>
</reference>
<dbReference type="RefSeq" id="WP_145088420.1">
    <property type="nucleotide sequence ID" value="NZ_CP036274.1"/>
</dbReference>
<evidence type="ECO:0000259" key="1">
    <source>
        <dbReference type="Pfam" id="PF02464"/>
    </source>
</evidence>
<evidence type="ECO:0000313" key="2">
    <source>
        <dbReference type="EMBL" id="QDU27526.1"/>
    </source>
</evidence>
<keyword evidence="2" id="KW-0378">Hydrolase</keyword>
<dbReference type="GO" id="GO:0019159">
    <property type="term" value="F:nicotinamide-nucleotide amidase activity"/>
    <property type="evidence" value="ECO:0007669"/>
    <property type="project" value="UniProtKB-EC"/>
</dbReference>
<dbReference type="Gene3D" id="3.90.950.20">
    <property type="entry name" value="CinA-like"/>
    <property type="match status" value="1"/>
</dbReference>
<evidence type="ECO:0000313" key="3">
    <source>
        <dbReference type="Proteomes" id="UP000315017"/>
    </source>
</evidence>
<name>A0A517YB87_9BACT</name>
<proteinExistence type="predicted"/>
<accession>A0A517YB87</accession>
<dbReference type="Proteomes" id="UP000315017">
    <property type="component" value="Chromosome"/>
</dbReference>
<dbReference type="AlphaFoldDB" id="A0A517YB87"/>
<dbReference type="EMBL" id="CP036274">
    <property type="protein sequence ID" value="QDU27526.1"/>
    <property type="molecule type" value="Genomic_DNA"/>
</dbReference>
<dbReference type="EC" id="3.5.1.42" evidence="2"/>
<dbReference type="InterPro" id="IPR008136">
    <property type="entry name" value="CinA_C"/>
</dbReference>
<dbReference type="KEGG" id="aagg:ETAA8_26140"/>
<sequence length="164" mass="17057">MSIPQVARRVAKLLAEKQRKVAFAESCTGGLVSGALTAVPGISAWHCGGVVTYRNETKQALLKIPASLLTDPGPVSEIVARRMAAGVLAIIPEANISVSVTGHLGPQAPPELDGLVFIGVGQRRAKKTTVSVHELRLPAGTTRLARQKQVVAAALELLGAALTD</sequence>
<keyword evidence="3" id="KW-1185">Reference proteome</keyword>
<protein>
    <submittedName>
        <fullName evidence="2">Nicotinamide-nucleotide amidohydrolase PncC</fullName>
        <ecNumber evidence="2">3.5.1.42</ecNumber>
    </submittedName>
</protein>
<gene>
    <name evidence="2" type="primary">pncC</name>
    <name evidence="2" type="ORF">ETAA8_26140</name>
</gene>
<dbReference type="NCBIfam" id="TIGR00199">
    <property type="entry name" value="PncC_domain"/>
    <property type="match status" value="1"/>
</dbReference>
<dbReference type="SUPFAM" id="SSF142433">
    <property type="entry name" value="CinA-like"/>
    <property type="match status" value="1"/>
</dbReference>
<dbReference type="OrthoDB" id="281405at2"/>
<dbReference type="InterPro" id="IPR036653">
    <property type="entry name" value="CinA-like_C"/>
</dbReference>
<organism evidence="2 3">
    <name type="scientific">Anatilimnocola aggregata</name>
    <dbReference type="NCBI Taxonomy" id="2528021"/>
    <lineage>
        <taxon>Bacteria</taxon>
        <taxon>Pseudomonadati</taxon>
        <taxon>Planctomycetota</taxon>
        <taxon>Planctomycetia</taxon>
        <taxon>Pirellulales</taxon>
        <taxon>Pirellulaceae</taxon>
        <taxon>Anatilimnocola</taxon>
    </lineage>
</organism>
<dbReference type="Pfam" id="PF02464">
    <property type="entry name" value="CinA"/>
    <property type="match status" value="1"/>
</dbReference>
<feature type="domain" description="CinA C-terminal" evidence="1">
    <location>
        <begin position="5"/>
        <end position="160"/>
    </location>
</feature>